<gene>
    <name evidence="1" type="ORF">B0H16DRAFT_1480626</name>
</gene>
<protein>
    <submittedName>
        <fullName evidence="1">Uncharacterized protein</fullName>
    </submittedName>
</protein>
<comment type="caution">
    <text evidence="1">The sequence shown here is derived from an EMBL/GenBank/DDBJ whole genome shotgun (WGS) entry which is preliminary data.</text>
</comment>
<organism evidence="1 2">
    <name type="scientific">Mycena metata</name>
    <dbReference type="NCBI Taxonomy" id="1033252"/>
    <lineage>
        <taxon>Eukaryota</taxon>
        <taxon>Fungi</taxon>
        <taxon>Dikarya</taxon>
        <taxon>Basidiomycota</taxon>
        <taxon>Agaricomycotina</taxon>
        <taxon>Agaricomycetes</taxon>
        <taxon>Agaricomycetidae</taxon>
        <taxon>Agaricales</taxon>
        <taxon>Marasmiineae</taxon>
        <taxon>Mycenaceae</taxon>
        <taxon>Mycena</taxon>
    </lineage>
</organism>
<reference evidence="1" key="1">
    <citation type="submission" date="2023-03" db="EMBL/GenBank/DDBJ databases">
        <title>Massive genome expansion in bonnet fungi (Mycena s.s.) driven by repeated elements and novel gene families across ecological guilds.</title>
        <authorList>
            <consortium name="Lawrence Berkeley National Laboratory"/>
            <person name="Harder C.B."/>
            <person name="Miyauchi S."/>
            <person name="Viragh M."/>
            <person name="Kuo A."/>
            <person name="Thoen E."/>
            <person name="Andreopoulos B."/>
            <person name="Lu D."/>
            <person name="Skrede I."/>
            <person name="Drula E."/>
            <person name="Henrissat B."/>
            <person name="Morin E."/>
            <person name="Kohler A."/>
            <person name="Barry K."/>
            <person name="LaButti K."/>
            <person name="Morin E."/>
            <person name="Salamov A."/>
            <person name="Lipzen A."/>
            <person name="Mereny Z."/>
            <person name="Hegedus B."/>
            <person name="Baldrian P."/>
            <person name="Stursova M."/>
            <person name="Weitz H."/>
            <person name="Taylor A."/>
            <person name="Grigoriev I.V."/>
            <person name="Nagy L.G."/>
            <person name="Martin F."/>
            <person name="Kauserud H."/>
        </authorList>
    </citation>
    <scope>NUCLEOTIDE SEQUENCE</scope>
    <source>
        <strain evidence="1">CBHHK182m</strain>
    </source>
</reference>
<accession>A0AAD7H326</accession>
<dbReference type="EMBL" id="JARKIB010000406">
    <property type="protein sequence ID" value="KAJ7711076.1"/>
    <property type="molecule type" value="Genomic_DNA"/>
</dbReference>
<evidence type="ECO:0000313" key="1">
    <source>
        <dbReference type="EMBL" id="KAJ7711076.1"/>
    </source>
</evidence>
<evidence type="ECO:0000313" key="2">
    <source>
        <dbReference type="Proteomes" id="UP001215598"/>
    </source>
</evidence>
<sequence>MNVGIGNEAKYDLGQAGHSWLGSWDWIQGRNDMVVARAANRSNEWDHDHRELVGALLVVDEVCTEVTGAQSVVVLSATGTGLLVRHTFRSESFFMALHRVLQAPVVGGPHLFLVKPSTVPLHPFNSGSGGCEKCNGVTTEACQNRFDSGPGIKKWLKMKLKRGTEWVIKAPVVEGPHLYNFSSKDEHWKDLGVRYWIARLEGRAVVVVHMETRRDAATDLSRTNYAQTTQVSVPIELAETSRCTVPEIFHIFNPTSASSKMSASYIVPWSPTFCEEGVEEDGEGWWERTSIDFDRCQALMAIMIEEKSGQVNKDRGL</sequence>
<proteinExistence type="predicted"/>
<keyword evidence="2" id="KW-1185">Reference proteome</keyword>
<dbReference type="Proteomes" id="UP001215598">
    <property type="component" value="Unassembled WGS sequence"/>
</dbReference>
<dbReference type="AlphaFoldDB" id="A0AAD7H326"/>
<name>A0AAD7H326_9AGAR</name>